<protein>
    <submittedName>
        <fullName evidence="2">Lactate utilization protein</fullName>
    </submittedName>
</protein>
<comment type="caution">
    <text evidence="2">The sequence shown here is derived from an EMBL/GenBank/DDBJ whole genome shotgun (WGS) entry which is preliminary data.</text>
</comment>
<dbReference type="Gene3D" id="3.40.50.10420">
    <property type="entry name" value="NagB/RpiA/CoA transferase-like"/>
    <property type="match status" value="1"/>
</dbReference>
<dbReference type="InterPro" id="IPR024185">
    <property type="entry name" value="FTHF_cligase-like_sf"/>
</dbReference>
<dbReference type="InterPro" id="IPR003741">
    <property type="entry name" value="LUD_dom"/>
</dbReference>
<dbReference type="PANTHER" id="PTHR43682:SF1">
    <property type="entry name" value="LACTATE UTILIZATION PROTEIN C"/>
    <property type="match status" value="1"/>
</dbReference>
<dbReference type="Pfam" id="PF02589">
    <property type="entry name" value="LUD_dom"/>
    <property type="match status" value="1"/>
</dbReference>
<organism evidence="2 3">
    <name type="scientific">Mailhella massiliensis</name>
    <dbReference type="NCBI Taxonomy" id="1903261"/>
    <lineage>
        <taxon>Bacteria</taxon>
        <taxon>Pseudomonadati</taxon>
        <taxon>Thermodesulfobacteriota</taxon>
        <taxon>Desulfovibrionia</taxon>
        <taxon>Desulfovibrionales</taxon>
        <taxon>Desulfovibrionaceae</taxon>
        <taxon>Mailhella</taxon>
    </lineage>
</organism>
<proteinExistence type="predicted"/>
<gene>
    <name evidence="2" type="ORF">K8W16_05335</name>
</gene>
<sequence length="208" mass="22647">MTQDQLVEVVKAKAPSTPASFYEAKDFADAMQYAVDITEKKRHCEMLLPEEGKQYGPASENGFPTMLERFIAAPGLSDEEYAVLEEKVAGTDITPLRGGLRDHMGGFDTSITWADALVADTVTCIVNSNREEVRLGTMVAEVSIMLVRKSTLLDKLEDANSIMLDLLNRGGASYTAFITGPSRTADIERVGALGVHGPLELHIVLLED</sequence>
<reference evidence="2" key="2">
    <citation type="submission" date="2021-09" db="EMBL/GenBank/DDBJ databases">
        <authorList>
            <person name="Gilroy R."/>
        </authorList>
    </citation>
    <scope>NUCLEOTIDE SEQUENCE</scope>
    <source>
        <strain evidence="2">ChiGjej2B2-19336</strain>
    </source>
</reference>
<dbReference type="SUPFAM" id="SSF100950">
    <property type="entry name" value="NagB/RpiA/CoA transferase-like"/>
    <property type="match status" value="1"/>
</dbReference>
<dbReference type="EMBL" id="DYZA01000100">
    <property type="protein sequence ID" value="HJD97049.1"/>
    <property type="molecule type" value="Genomic_DNA"/>
</dbReference>
<evidence type="ECO:0000259" key="1">
    <source>
        <dbReference type="Pfam" id="PF02589"/>
    </source>
</evidence>
<reference evidence="2" key="1">
    <citation type="journal article" date="2021" name="PeerJ">
        <title>Extensive microbial diversity within the chicken gut microbiome revealed by metagenomics and culture.</title>
        <authorList>
            <person name="Gilroy R."/>
            <person name="Ravi A."/>
            <person name="Getino M."/>
            <person name="Pursley I."/>
            <person name="Horton D.L."/>
            <person name="Alikhan N.F."/>
            <person name="Baker D."/>
            <person name="Gharbi K."/>
            <person name="Hall N."/>
            <person name="Watson M."/>
            <person name="Adriaenssens E.M."/>
            <person name="Foster-Nyarko E."/>
            <person name="Jarju S."/>
            <person name="Secka A."/>
            <person name="Antonio M."/>
            <person name="Oren A."/>
            <person name="Chaudhuri R.R."/>
            <person name="La Ragione R."/>
            <person name="Hildebrand F."/>
            <person name="Pallen M.J."/>
        </authorList>
    </citation>
    <scope>NUCLEOTIDE SEQUENCE</scope>
    <source>
        <strain evidence="2">ChiGjej2B2-19336</strain>
    </source>
</reference>
<dbReference type="AlphaFoldDB" id="A0A921AWB6"/>
<dbReference type="PANTHER" id="PTHR43682">
    <property type="entry name" value="LACTATE UTILIZATION PROTEIN C"/>
    <property type="match status" value="1"/>
</dbReference>
<evidence type="ECO:0000313" key="2">
    <source>
        <dbReference type="EMBL" id="HJD97049.1"/>
    </source>
</evidence>
<feature type="domain" description="LUD" evidence="1">
    <location>
        <begin position="9"/>
        <end position="206"/>
    </location>
</feature>
<evidence type="ECO:0000313" key="3">
    <source>
        <dbReference type="Proteomes" id="UP000698963"/>
    </source>
</evidence>
<dbReference type="Proteomes" id="UP000698963">
    <property type="component" value="Unassembled WGS sequence"/>
</dbReference>
<name>A0A921AWB6_9BACT</name>
<dbReference type="RefSeq" id="WP_304121849.1">
    <property type="nucleotide sequence ID" value="NZ_DYZA01000100.1"/>
</dbReference>
<accession>A0A921AWB6</accession>
<dbReference type="InterPro" id="IPR037171">
    <property type="entry name" value="NagB/RpiA_transferase-like"/>
</dbReference>